<evidence type="ECO:0000313" key="2">
    <source>
        <dbReference type="EMBL" id="CAD9593975.1"/>
    </source>
</evidence>
<dbReference type="EMBL" id="HBGZ01011152">
    <property type="protein sequence ID" value="CAD9593975.1"/>
    <property type="molecule type" value="Transcribed_RNA"/>
</dbReference>
<reference evidence="3" key="1">
    <citation type="submission" date="2021-01" db="EMBL/GenBank/DDBJ databases">
        <authorList>
            <person name="Corre E."/>
            <person name="Pelletier E."/>
            <person name="Niang G."/>
            <person name="Scheremetjew M."/>
            <person name="Finn R."/>
            <person name="Kale V."/>
            <person name="Holt S."/>
            <person name="Cochrane G."/>
            <person name="Meng A."/>
            <person name="Brown T."/>
            <person name="Cohen L."/>
        </authorList>
    </citation>
    <scope>NUCLEOTIDE SEQUENCE</scope>
    <source>
        <strain evidence="3">SM1012Den-03</strain>
    </source>
</reference>
<evidence type="ECO:0000256" key="1">
    <source>
        <dbReference type="SAM" id="MobiDB-lite"/>
    </source>
</evidence>
<proteinExistence type="predicted"/>
<sequence length="213" mass="23721">MDPLPAAADAPSRVEATAPRVRRRSRVVEWTIFFTISFNILSLLKLGPIVHSSVKDQNEINNSPQRQRQQHGGAIVDVSTVNLLDLIFHNPPPQIKHTMKANNGNHQVDKNSTAMASALLKIQMHMYDILARWNLLAEDLGIDRWVVHGGSAMGAKCFGGMNPWDDDIDMTVLDCNCLIICGRQGSKMSQNITQILMKGVILWTTGRHYGILD</sequence>
<accession>A0A6U3UL54</accession>
<name>A0A6U3UL54_9STRA</name>
<protein>
    <submittedName>
        <fullName evidence="3">Uncharacterized protein</fullName>
    </submittedName>
</protein>
<evidence type="ECO:0000313" key="3">
    <source>
        <dbReference type="EMBL" id="CAD9593977.1"/>
    </source>
</evidence>
<gene>
    <name evidence="2" type="ORF">SMAR0320_LOCUS8018</name>
    <name evidence="3" type="ORF">SMAR0320_LOCUS8019</name>
</gene>
<organism evidence="3">
    <name type="scientific">Skeletonema marinoi</name>
    <dbReference type="NCBI Taxonomy" id="267567"/>
    <lineage>
        <taxon>Eukaryota</taxon>
        <taxon>Sar</taxon>
        <taxon>Stramenopiles</taxon>
        <taxon>Ochrophyta</taxon>
        <taxon>Bacillariophyta</taxon>
        <taxon>Coscinodiscophyceae</taxon>
        <taxon>Thalassiosirophycidae</taxon>
        <taxon>Thalassiosirales</taxon>
        <taxon>Skeletonemataceae</taxon>
        <taxon>Skeletonema</taxon>
        <taxon>Skeletonema marinoi-dohrnii complex</taxon>
    </lineage>
</organism>
<dbReference type="EMBL" id="HBGZ01011153">
    <property type="protein sequence ID" value="CAD9593977.1"/>
    <property type="molecule type" value="Transcribed_RNA"/>
</dbReference>
<dbReference type="AlphaFoldDB" id="A0A6U3UL54"/>
<feature type="region of interest" description="Disordered" evidence="1">
    <location>
        <begin position="1"/>
        <end position="20"/>
    </location>
</feature>